<keyword evidence="1" id="KW-0812">Transmembrane</keyword>
<dbReference type="EnsemblPlants" id="OMERI04G09770.1">
    <property type="protein sequence ID" value="OMERI04G09770.1"/>
    <property type="gene ID" value="OMERI04G09770"/>
</dbReference>
<keyword evidence="1" id="KW-1133">Transmembrane helix</keyword>
<keyword evidence="1" id="KW-0472">Membrane</keyword>
<dbReference type="AlphaFoldDB" id="A0A0E0DDI1"/>
<proteinExistence type="predicted"/>
<dbReference type="PANTHER" id="PTHR37192:SF2">
    <property type="entry name" value="TRANSMEMBRANE PROTEIN"/>
    <property type="match status" value="1"/>
</dbReference>
<evidence type="ECO:0000313" key="2">
    <source>
        <dbReference type="EnsemblPlants" id="OMERI04G09770.1"/>
    </source>
</evidence>
<accession>A0A0E0DDI1</accession>
<evidence type="ECO:0000256" key="1">
    <source>
        <dbReference type="SAM" id="Phobius"/>
    </source>
</evidence>
<keyword evidence="3" id="KW-1185">Reference proteome</keyword>
<sequence>MAGGGAMLAAVWEIAVVFVLRPLLAFAFFPLVQEIAGLRRKKPVKPKPKDRGRFVRFNQSLDERRTAVVKQQPREIQKSTNTLNISRVPSPSDSETDEPAMAFTSSRGVAATAPASIGGGAAVVLGEGNGGPGLLRGAWSRRGASPVSWPDAGAEVEEDAVHRGGASKARSRLSTIFGDFACVDEEKHRGKYVISQVP</sequence>
<dbReference type="STRING" id="40149.A0A0E0DDI1"/>
<reference evidence="2" key="2">
    <citation type="submission" date="2018-05" db="EMBL/GenBank/DDBJ databases">
        <title>OmerRS3 (Oryza meridionalis Reference Sequence Version 3).</title>
        <authorList>
            <person name="Zhang J."/>
            <person name="Kudrna D."/>
            <person name="Lee S."/>
            <person name="Talag J."/>
            <person name="Welchert J."/>
            <person name="Wing R.A."/>
        </authorList>
    </citation>
    <scope>NUCLEOTIDE SEQUENCE [LARGE SCALE GENOMIC DNA]</scope>
    <source>
        <strain evidence="2">cv. OR44</strain>
    </source>
</reference>
<protein>
    <submittedName>
        <fullName evidence="2">Uncharacterized protein</fullName>
    </submittedName>
</protein>
<evidence type="ECO:0000313" key="3">
    <source>
        <dbReference type="Proteomes" id="UP000008021"/>
    </source>
</evidence>
<dbReference type="PANTHER" id="PTHR37192">
    <property type="entry name" value="TRANSMEMBRANE PROTEIN"/>
    <property type="match status" value="1"/>
</dbReference>
<dbReference type="HOGENOM" id="CLU_1380049_0_0_1"/>
<organism evidence="2">
    <name type="scientific">Oryza meridionalis</name>
    <dbReference type="NCBI Taxonomy" id="40149"/>
    <lineage>
        <taxon>Eukaryota</taxon>
        <taxon>Viridiplantae</taxon>
        <taxon>Streptophyta</taxon>
        <taxon>Embryophyta</taxon>
        <taxon>Tracheophyta</taxon>
        <taxon>Spermatophyta</taxon>
        <taxon>Magnoliopsida</taxon>
        <taxon>Liliopsida</taxon>
        <taxon>Poales</taxon>
        <taxon>Poaceae</taxon>
        <taxon>BOP clade</taxon>
        <taxon>Oryzoideae</taxon>
        <taxon>Oryzeae</taxon>
        <taxon>Oryzinae</taxon>
        <taxon>Oryza</taxon>
    </lineage>
</organism>
<name>A0A0E0DDI1_9ORYZ</name>
<feature type="transmembrane region" description="Helical" evidence="1">
    <location>
        <begin position="6"/>
        <end position="32"/>
    </location>
</feature>
<reference evidence="2" key="1">
    <citation type="submission" date="2015-04" db="UniProtKB">
        <authorList>
            <consortium name="EnsemblPlants"/>
        </authorList>
    </citation>
    <scope>IDENTIFICATION</scope>
</reference>
<dbReference type="Gramene" id="OMERI04G09770.1">
    <property type="protein sequence ID" value="OMERI04G09770.1"/>
    <property type="gene ID" value="OMERI04G09770"/>
</dbReference>
<dbReference type="Proteomes" id="UP000008021">
    <property type="component" value="Chromosome 4"/>
</dbReference>